<dbReference type="Pfam" id="PF20256">
    <property type="entry name" value="MoCoBD_2"/>
    <property type="match status" value="1"/>
</dbReference>
<dbReference type="SUPFAM" id="SSF56003">
    <property type="entry name" value="Molybdenum cofactor-binding domain"/>
    <property type="match status" value="1"/>
</dbReference>
<dbReference type="SUPFAM" id="SSF54665">
    <property type="entry name" value="CO dehydrogenase molybdoprotein N-domain-like"/>
    <property type="match status" value="1"/>
</dbReference>
<dbReference type="NCBIfam" id="NF041671">
    <property type="entry name" value="peri_hyde_PaoC"/>
    <property type="match status" value="1"/>
</dbReference>
<dbReference type="InterPro" id="IPR046867">
    <property type="entry name" value="AldOxase/xan_DH_MoCoBD2"/>
</dbReference>
<dbReference type="InterPro" id="IPR037165">
    <property type="entry name" value="AldOxase/xan_DH_Mopterin-bd_sf"/>
</dbReference>
<reference evidence="2 3" key="1">
    <citation type="submission" date="2024-09" db="EMBL/GenBank/DDBJ databases">
        <authorList>
            <person name="Sun Q."/>
            <person name="Mori K."/>
        </authorList>
    </citation>
    <scope>NUCLEOTIDE SEQUENCE [LARGE SCALE GENOMIC DNA]</scope>
    <source>
        <strain evidence="2 3">CCM 7792</strain>
    </source>
</reference>
<keyword evidence="2" id="KW-0560">Oxidoreductase</keyword>
<protein>
    <submittedName>
        <fullName evidence="2">Aldehyde oxidoreductase molybdenum-binding subunit PaoC</fullName>
        <ecNumber evidence="2">1.2.99.6</ecNumber>
    </submittedName>
</protein>
<organism evidence="2 3">
    <name type="scientific">Massilia consociata</name>
    <dbReference type="NCBI Taxonomy" id="760117"/>
    <lineage>
        <taxon>Bacteria</taxon>
        <taxon>Pseudomonadati</taxon>
        <taxon>Pseudomonadota</taxon>
        <taxon>Betaproteobacteria</taxon>
        <taxon>Burkholderiales</taxon>
        <taxon>Oxalobacteraceae</taxon>
        <taxon>Telluria group</taxon>
        <taxon>Massilia</taxon>
    </lineage>
</organism>
<feature type="domain" description="Aldehyde oxidase/xanthine dehydrogenase a/b hammerhead" evidence="1">
    <location>
        <begin position="32"/>
        <end position="138"/>
    </location>
</feature>
<evidence type="ECO:0000313" key="2">
    <source>
        <dbReference type="EMBL" id="MFC0252205.1"/>
    </source>
</evidence>
<dbReference type="InterPro" id="IPR036856">
    <property type="entry name" value="Ald_Oxase/Xan_DH_a/b_sf"/>
</dbReference>
<name>A0ABV6FF95_9BURK</name>
<dbReference type="SMART" id="SM01008">
    <property type="entry name" value="Ald_Xan_dh_C"/>
    <property type="match status" value="1"/>
</dbReference>
<dbReference type="PANTHER" id="PTHR11908:SF123">
    <property type="entry name" value="ALDEHYDE OXIDOREDUCTASE MOLYBDENUM-BINDING SUBUNIT PAOC"/>
    <property type="match status" value="1"/>
</dbReference>
<dbReference type="InterPro" id="IPR008274">
    <property type="entry name" value="AldOxase/xan_DH_MoCoBD1"/>
</dbReference>
<dbReference type="PANTHER" id="PTHR11908">
    <property type="entry name" value="XANTHINE DEHYDROGENASE"/>
    <property type="match status" value="1"/>
</dbReference>
<evidence type="ECO:0000259" key="1">
    <source>
        <dbReference type="SMART" id="SM01008"/>
    </source>
</evidence>
<dbReference type="Proteomes" id="UP001589773">
    <property type="component" value="Unassembled WGS sequence"/>
</dbReference>
<comment type="caution">
    <text evidence="2">The sequence shown here is derived from an EMBL/GenBank/DDBJ whole genome shotgun (WGS) entry which is preliminary data.</text>
</comment>
<dbReference type="InterPro" id="IPR000674">
    <property type="entry name" value="Ald_Oxase/Xan_DH_a/b"/>
</dbReference>
<dbReference type="Pfam" id="PF02738">
    <property type="entry name" value="MoCoBD_1"/>
    <property type="match status" value="1"/>
</dbReference>
<dbReference type="EMBL" id="JBHLWP010000009">
    <property type="protein sequence ID" value="MFC0252205.1"/>
    <property type="molecule type" value="Genomic_DNA"/>
</dbReference>
<sequence>MKFTVPAGTNPIDQMKVVGKPLDRIDGPLKTTGTAPYAYEQHKLVPNAAVGYVVGASIPKGRITRIDSSAVKAAPGVIAVVTYENAGKIGKGNFNTARLLAGPEVQHYHQAVAVVVAETFEQARAAATLLKIDYAKQDGAYDLAKAKGSAVKPAEKDQPDSGIGNFERGFANAPVKLDATYTTPDQSHAMMEPHASVAYWEGPKLTVYTSNQMINWGKKDLAKTLGIPEENVRMVSPYVGGGFGGKLFLRSEALLAALGSRAAGRPVKVALQRALLMNNTTHRPATIQRIRIGATREGRITAIAHESWSGDLPGGQPETAVQQTRLLYAGADRMTRLRLARLDLPEANAMRAPGEAPGMMCLEIAVDELAEKLGMDPVMLRIVNDTTTDPENPGKKFSQRRFVECLRQGADRFGWNKRSATPGKTRDGRWLVGMGVASAFRNNLVMKSAARVRLARDGAITVETDMTDIGTGSYTIIAQTAAEMMGVPIDRVTVKLGDSDFPISAGSGGQWGANSSTAGVYAACVKLREAAAARLGLDPTNAEFVDGSVRAGGRSVPLRQAAEAGELVGEDTMEYGGDIDKKWQQSTFGAHFVEVGVDVATAEIRVRRMLAVCAAGRILNPKAARSQVIGAMTMGVGGAIMEDLVVDKRLGFFVNHDLAGYEVPVHADIPHQEVIFLDESDPMSSPMKAKGVGELGLCGVGAAVANAIYNATGIRVRDYPVTLDKLLAKMPAVV</sequence>
<keyword evidence="3" id="KW-1185">Reference proteome</keyword>
<dbReference type="Gene3D" id="3.90.1170.50">
    <property type="entry name" value="Aldehyde oxidase/xanthine dehydrogenase, a/b hammerhead"/>
    <property type="match status" value="1"/>
</dbReference>
<gene>
    <name evidence="2" type="primary">paoC</name>
    <name evidence="2" type="ORF">ACFFJK_09915</name>
</gene>
<accession>A0ABV6FF95</accession>
<evidence type="ECO:0000313" key="3">
    <source>
        <dbReference type="Proteomes" id="UP001589773"/>
    </source>
</evidence>
<dbReference type="InterPro" id="IPR016208">
    <property type="entry name" value="Ald_Oxase/xanthine_DH-like"/>
</dbReference>
<dbReference type="EC" id="1.2.99.6" evidence="2"/>
<proteinExistence type="predicted"/>
<dbReference type="Pfam" id="PF01315">
    <property type="entry name" value="Ald_Xan_dh_C"/>
    <property type="match status" value="1"/>
</dbReference>
<dbReference type="Gene3D" id="3.30.365.10">
    <property type="entry name" value="Aldehyde oxidase/xanthine dehydrogenase, molybdopterin binding domain"/>
    <property type="match status" value="4"/>
</dbReference>
<dbReference type="RefSeq" id="WP_379678954.1">
    <property type="nucleotide sequence ID" value="NZ_JBHLWP010000009.1"/>
</dbReference>
<dbReference type="InterPro" id="IPR049648">
    <property type="entry name" value="PaoC-like"/>
</dbReference>
<dbReference type="GO" id="GO:0047770">
    <property type="term" value="F:carboxylate reductase activity"/>
    <property type="evidence" value="ECO:0007669"/>
    <property type="project" value="UniProtKB-EC"/>
</dbReference>